<feature type="binding site" evidence="8">
    <location>
        <position position="52"/>
    </location>
    <ligand>
        <name>Mg(2+)</name>
        <dbReference type="ChEBI" id="CHEBI:18420"/>
    </ligand>
</feature>
<evidence type="ECO:0000256" key="2">
    <source>
        <dbReference type="ARBA" id="ARBA00022598"/>
    </source>
</evidence>
<feature type="binding site" evidence="8">
    <location>
        <position position="113"/>
    </location>
    <ligand>
        <name>Mg(2+)</name>
        <dbReference type="ChEBI" id="CHEBI:18420"/>
    </ligand>
</feature>
<feature type="binding site" evidence="8">
    <location>
        <position position="52"/>
    </location>
    <ligand>
        <name>ATP</name>
        <dbReference type="ChEBI" id="CHEBI:30616"/>
    </ligand>
</feature>
<dbReference type="NCBIfam" id="TIGR00347">
    <property type="entry name" value="bioD"/>
    <property type="match status" value="1"/>
</dbReference>
<comment type="caution">
    <text evidence="8">Lacks conserved residue(s) required for the propagation of feature annotation.</text>
</comment>
<dbReference type="Pfam" id="PF13500">
    <property type="entry name" value="AAA_26"/>
    <property type="match status" value="1"/>
</dbReference>
<keyword evidence="5 8" id="KW-0093">Biotin biosynthesis</keyword>
<name>A0A935K0T7_9RHOO</name>
<proteinExistence type="inferred from homology"/>
<dbReference type="EC" id="6.3.3.3" evidence="8"/>
<feature type="binding site" evidence="8">
    <location>
        <begin position="13"/>
        <end position="18"/>
    </location>
    <ligand>
        <name>ATP</name>
        <dbReference type="ChEBI" id="CHEBI:30616"/>
    </ligand>
</feature>
<comment type="function">
    <text evidence="8">Catalyzes a mechanistically unusual reaction, the ATP-dependent insertion of CO2 between the N7 and N8 nitrogen atoms of 7,8-diaminopelargonic acid (DAPA, also called 7,8-diammoniononanoate) to form a ureido ring.</text>
</comment>
<dbReference type="GO" id="GO:0004141">
    <property type="term" value="F:dethiobiotin synthase activity"/>
    <property type="evidence" value="ECO:0007669"/>
    <property type="project" value="UniProtKB-UniRule"/>
</dbReference>
<evidence type="ECO:0000256" key="7">
    <source>
        <dbReference type="ARBA" id="ARBA00022842"/>
    </source>
</evidence>
<sequence length="224" mass="23197">MNPAYFLTGTDTEIGKTFITCALLQRARQLGLRAVGVKPIAAGTDAFGKNEDVENIRAASTLSLPDEIINPYCFKAAVAPHIAAAEAGIAIDFARIQAACSSAIQQADLVIIEGVGGFRVPLGAAGDSADLAVALGLPIILVVGMRLGCINHALLSAEAIAARNLTIAGWVANRIDPHMARFEENLATLKTRLNAPLLGVVPHDPTGGSIAAANYLNLPGQLGL</sequence>
<dbReference type="PANTHER" id="PTHR43210">
    <property type="entry name" value="DETHIOBIOTIN SYNTHETASE"/>
    <property type="match status" value="1"/>
</dbReference>
<keyword evidence="4 8" id="KW-0547">Nucleotide-binding</keyword>
<dbReference type="GO" id="GO:0005524">
    <property type="term" value="F:ATP binding"/>
    <property type="evidence" value="ECO:0007669"/>
    <property type="project" value="UniProtKB-UniRule"/>
</dbReference>
<comment type="similarity">
    <text evidence="8">Belongs to the dethiobiotin synthetase family.</text>
</comment>
<comment type="subcellular location">
    <subcellularLocation>
        <location evidence="8">Cytoplasm</location>
    </subcellularLocation>
</comment>
<evidence type="ECO:0000256" key="8">
    <source>
        <dbReference type="HAMAP-Rule" id="MF_00336"/>
    </source>
</evidence>
<feature type="binding site" evidence="8">
    <location>
        <position position="17"/>
    </location>
    <ligand>
        <name>Mg(2+)</name>
        <dbReference type="ChEBI" id="CHEBI:18420"/>
    </ligand>
</feature>
<dbReference type="AlphaFoldDB" id="A0A935K0T7"/>
<comment type="caution">
    <text evidence="9">The sequence shown here is derived from an EMBL/GenBank/DDBJ whole genome shotgun (WGS) entry which is preliminary data.</text>
</comment>
<gene>
    <name evidence="8 9" type="primary">bioD</name>
    <name evidence="9" type="ORF">IPJ38_19550</name>
</gene>
<evidence type="ECO:0000313" key="9">
    <source>
        <dbReference type="EMBL" id="MBK7416965.1"/>
    </source>
</evidence>
<comment type="subunit">
    <text evidence="8">Homodimer.</text>
</comment>
<dbReference type="InterPro" id="IPR004472">
    <property type="entry name" value="DTB_synth_BioD"/>
</dbReference>
<feature type="binding site" evidence="8">
    <location>
        <begin position="113"/>
        <end position="116"/>
    </location>
    <ligand>
        <name>ATP</name>
        <dbReference type="ChEBI" id="CHEBI:30616"/>
    </ligand>
</feature>
<dbReference type="Proteomes" id="UP000739411">
    <property type="component" value="Unassembled WGS sequence"/>
</dbReference>
<dbReference type="GO" id="GO:0005829">
    <property type="term" value="C:cytosol"/>
    <property type="evidence" value="ECO:0007669"/>
    <property type="project" value="TreeGrafter"/>
</dbReference>
<evidence type="ECO:0000256" key="1">
    <source>
        <dbReference type="ARBA" id="ARBA00022490"/>
    </source>
</evidence>
<evidence type="ECO:0000256" key="5">
    <source>
        <dbReference type="ARBA" id="ARBA00022756"/>
    </source>
</evidence>
<dbReference type="PANTHER" id="PTHR43210:SF5">
    <property type="entry name" value="DETHIOBIOTIN SYNTHETASE"/>
    <property type="match status" value="1"/>
</dbReference>
<dbReference type="FunFam" id="3.40.50.300:FF:000292">
    <property type="entry name" value="ATP-dependent dethiobiotin synthetase BioD"/>
    <property type="match status" value="1"/>
</dbReference>
<accession>A0A935K0T7</accession>
<feature type="active site" evidence="8">
    <location>
        <position position="38"/>
    </location>
</feature>
<dbReference type="GO" id="GO:0009102">
    <property type="term" value="P:biotin biosynthetic process"/>
    <property type="evidence" value="ECO:0007669"/>
    <property type="project" value="UniProtKB-UniRule"/>
</dbReference>
<keyword evidence="3 8" id="KW-0479">Metal-binding</keyword>
<dbReference type="HAMAP" id="MF_00336">
    <property type="entry name" value="BioD"/>
    <property type="match status" value="1"/>
</dbReference>
<dbReference type="Gene3D" id="3.40.50.300">
    <property type="entry name" value="P-loop containing nucleotide triphosphate hydrolases"/>
    <property type="match status" value="1"/>
</dbReference>
<protein>
    <recommendedName>
        <fullName evidence="8">ATP-dependent dethiobiotin synthetase BioD</fullName>
        <ecNumber evidence="8">6.3.3.3</ecNumber>
    </recommendedName>
    <alternativeName>
        <fullName evidence="8">DTB synthetase</fullName>
        <shortName evidence="8">DTBS</shortName>
    </alternativeName>
    <alternativeName>
        <fullName evidence="8">Dethiobiotin synthase</fullName>
    </alternativeName>
</protein>
<dbReference type="InterPro" id="IPR027417">
    <property type="entry name" value="P-loop_NTPase"/>
</dbReference>
<dbReference type="GO" id="GO:0000287">
    <property type="term" value="F:magnesium ion binding"/>
    <property type="evidence" value="ECO:0007669"/>
    <property type="project" value="UniProtKB-UniRule"/>
</dbReference>
<comment type="pathway">
    <text evidence="8">Cofactor biosynthesis; biotin biosynthesis; biotin from 7,8-diaminononanoate: step 1/2.</text>
</comment>
<evidence type="ECO:0000256" key="3">
    <source>
        <dbReference type="ARBA" id="ARBA00022723"/>
    </source>
</evidence>
<keyword evidence="7 8" id="KW-0460">Magnesium</keyword>
<evidence type="ECO:0000313" key="10">
    <source>
        <dbReference type="Proteomes" id="UP000739411"/>
    </source>
</evidence>
<reference evidence="9 10" key="1">
    <citation type="submission" date="2020-10" db="EMBL/GenBank/DDBJ databases">
        <title>Connecting structure to function with the recovery of over 1000 high-quality activated sludge metagenome-assembled genomes encoding full-length rRNA genes using long-read sequencing.</title>
        <authorList>
            <person name="Singleton C.M."/>
            <person name="Petriglieri F."/>
            <person name="Kristensen J.M."/>
            <person name="Kirkegaard R.H."/>
            <person name="Michaelsen T.Y."/>
            <person name="Andersen M.H."/>
            <person name="Karst S.M."/>
            <person name="Dueholm M.S."/>
            <person name="Nielsen P.H."/>
            <person name="Albertsen M."/>
        </authorList>
    </citation>
    <scope>NUCLEOTIDE SEQUENCE [LARGE SCALE GENOMIC DNA]</scope>
    <source>
        <strain evidence="9">EsbW_18-Q3-R4-48_BATAC.463</strain>
    </source>
</reference>
<dbReference type="GO" id="GO:0042803">
    <property type="term" value="F:protein homodimerization activity"/>
    <property type="evidence" value="ECO:0007669"/>
    <property type="project" value="UniProtKB-ARBA"/>
</dbReference>
<evidence type="ECO:0000256" key="6">
    <source>
        <dbReference type="ARBA" id="ARBA00022840"/>
    </source>
</evidence>
<dbReference type="PIRSF" id="PIRSF006755">
    <property type="entry name" value="DTB_synth"/>
    <property type="match status" value="1"/>
</dbReference>
<organism evidence="9 10">
    <name type="scientific">Candidatus Dechloromonas phosphorivorans</name>
    <dbReference type="NCBI Taxonomy" id="2899244"/>
    <lineage>
        <taxon>Bacteria</taxon>
        <taxon>Pseudomonadati</taxon>
        <taxon>Pseudomonadota</taxon>
        <taxon>Betaproteobacteria</taxon>
        <taxon>Rhodocyclales</taxon>
        <taxon>Azonexaceae</taxon>
        <taxon>Dechloromonas</taxon>
    </lineage>
</organism>
<keyword evidence="2 8" id="KW-0436">Ligase</keyword>
<dbReference type="EMBL" id="JADJMS010000047">
    <property type="protein sequence ID" value="MBK7416965.1"/>
    <property type="molecule type" value="Genomic_DNA"/>
</dbReference>
<dbReference type="SUPFAM" id="SSF52540">
    <property type="entry name" value="P-loop containing nucleoside triphosphate hydrolases"/>
    <property type="match status" value="1"/>
</dbReference>
<comment type="cofactor">
    <cofactor evidence="8">
        <name>Mg(2+)</name>
        <dbReference type="ChEBI" id="CHEBI:18420"/>
    </cofactor>
</comment>
<evidence type="ECO:0000256" key="4">
    <source>
        <dbReference type="ARBA" id="ARBA00022741"/>
    </source>
</evidence>
<keyword evidence="1 8" id="KW-0963">Cytoplasm</keyword>
<dbReference type="CDD" id="cd03109">
    <property type="entry name" value="DTBS"/>
    <property type="match status" value="1"/>
</dbReference>
<comment type="catalytic activity">
    <reaction evidence="8">
        <text>(7R,8S)-7,8-diammoniononanoate + CO2 + ATP = (4R,5S)-dethiobiotin + ADP + phosphate + 3 H(+)</text>
        <dbReference type="Rhea" id="RHEA:15805"/>
        <dbReference type="ChEBI" id="CHEBI:15378"/>
        <dbReference type="ChEBI" id="CHEBI:16526"/>
        <dbReference type="ChEBI" id="CHEBI:30616"/>
        <dbReference type="ChEBI" id="CHEBI:43474"/>
        <dbReference type="ChEBI" id="CHEBI:149469"/>
        <dbReference type="ChEBI" id="CHEBI:149473"/>
        <dbReference type="ChEBI" id="CHEBI:456216"/>
        <dbReference type="EC" id="6.3.3.3"/>
    </reaction>
</comment>
<feature type="binding site" evidence="8">
    <location>
        <begin position="173"/>
        <end position="174"/>
    </location>
    <ligand>
        <name>ATP</name>
        <dbReference type="ChEBI" id="CHEBI:30616"/>
    </ligand>
</feature>
<keyword evidence="6 8" id="KW-0067">ATP-binding</keyword>